<dbReference type="SUPFAM" id="SSF52540">
    <property type="entry name" value="P-loop containing nucleoside triphosphate hydrolases"/>
    <property type="match status" value="1"/>
</dbReference>
<comment type="caution">
    <text evidence="3">The sequence shown here is derived from an EMBL/GenBank/DDBJ whole genome shotgun (WGS) entry which is preliminary data.</text>
</comment>
<dbReference type="GO" id="GO:0006310">
    <property type="term" value="P:DNA recombination"/>
    <property type="evidence" value="ECO:0007669"/>
    <property type="project" value="UniProtKB-KW"/>
</dbReference>
<feature type="coiled-coil region" evidence="1">
    <location>
        <begin position="442"/>
        <end position="483"/>
    </location>
</feature>
<feature type="coiled-coil region" evidence="1">
    <location>
        <begin position="532"/>
        <end position="638"/>
    </location>
</feature>
<dbReference type="GO" id="GO:0006302">
    <property type="term" value="P:double-strand break repair"/>
    <property type="evidence" value="ECO:0007669"/>
    <property type="project" value="InterPro"/>
</dbReference>
<dbReference type="PANTHER" id="PTHR32114:SF2">
    <property type="entry name" value="ABC TRANSPORTER ABCH.3"/>
    <property type="match status" value="1"/>
</dbReference>
<keyword evidence="1" id="KW-0235">DNA replication</keyword>
<name>A0A0J8VTH5_9ENTR</name>
<feature type="coiled-coil region" evidence="1">
    <location>
        <begin position="188"/>
        <end position="245"/>
    </location>
</feature>
<protein>
    <recommendedName>
        <fullName evidence="1">Nuclease SbcCD subunit C</fullName>
    </recommendedName>
</protein>
<evidence type="ECO:0000313" key="4">
    <source>
        <dbReference type="Proteomes" id="UP000037315"/>
    </source>
</evidence>
<gene>
    <name evidence="1" type="primary">sbcC</name>
    <name evidence="3" type="ORF">ACH50_02575</name>
</gene>
<dbReference type="OrthoDB" id="9795626at2"/>
<sequence length="1050" mass="118460">MKILSLRLKNLNSLKGEWKIDFTAEPFASNGLFAITGPTGAGKTTLLDAICLALYHQTPRLNTISQTQNDLMTRDTAECLAEVEFEVKGVAYRAFWSQYRARNQPDGKLQAPRVELARCDSGKILADKVKDKLDRIATLTGLDYDRFTRSMMLSQGQFAAFLNADAKDRAELLEELTGTEIYGQVSARVFEQHKLAKAELEKREAQAQGVKLLSDEEQQQLRSGLQALTDEENALLSRQQQTQRQYEWLTHAAKLEQAQVAARSGVENAARALQAAAPDLAKLEAALPAEKLRPYWQRLQEQEAAHAETQRQYEEVSVRLHTARTRRQQIRQVAADELARCDDGLRQLAAWLTEHERFRQWSSELAGWRAAFSQQKRDQQQAQTLRESLAAIEQKRAALAPVSLTLSPDEIAEQLAASTRLRATREKLSVLHAQFAPLAQRKTRQAQRQAALEQELQQLETQLADKRQRYKAKQEEVAQAKKVCELESAIASLVEERNRLQPGSPCPLCGATEHPAVEHYQALKPDLNKQRLALLEQEKDELGKEGATLRGQQESLLKQKQQLESEAASLAQEEQALTSQWHALCAALEIAFQPQDDIATWLEEQAQHEQQLHRLQQHQLLENQRQQTQQQLTQTECACQAQQESLHRQLSELALTPPQPGDEARWFSEREAEAKTWQQQQEQQTQLREKRAHYETLLTALPQEQEVAPLPESQRQAALSEGQQSHTLCLSLEARSQVLHQQMRQEQARCQQARVDFETALAASPFSEQAAFSAALLDEATLRELEGVKARLERQLHQQQTLLEQAQAQLAQHLTQRPAELSEQENSEALQQALASVAGMLRDNASRQGELRQQLRQDEHNRTQLQTLMQEIAQATRTLAEWGHLNLLIGSQKGDKFRKFAQGLTLDNLVWLANNQLTRLHGRYLLKRKLSEELELEVVDTWQADAVRDTRTLSGGESFLVSLALALALSDLVSHKTRIDSLFLDEGFGTLDAETLDTALDALDALNASGKTIGVISHVEAMKERIPVQIKVKKVNGLGFSRLAREFAVA</sequence>
<dbReference type="NCBIfam" id="NF007600">
    <property type="entry name" value="PRK10246.1"/>
    <property type="match status" value="1"/>
</dbReference>
<dbReference type="Pfam" id="PF13558">
    <property type="entry name" value="SbcC_Walker_B"/>
    <property type="match status" value="1"/>
</dbReference>
<comment type="function">
    <text evidence="1">SbcCD cleaves DNA hairpin structures. These structures can inhibit DNA replication and are intermediates in certain DNA recombination reactions. The complex acts as a 3'-&gt;5' double strand exonuclease that can open hairpins. It also has a 5' single-strand endonuclease activity.</text>
</comment>
<evidence type="ECO:0000313" key="3">
    <source>
        <dbReference type="EMBL" id="KMV36312.1"/>
    </source>
</evidence>
<dbReference type="RefSeq" id="WP_048887265.1">
    <property type="nucleotide sequence ID" value="NZ_LFEJ01000003.1"/>
</dbReference>
<keyword evidence="1" id="KW-0233">DNA recombination</keyword>
<dbReference type="GO" id="GO:0004527">
    <property type="term" value="F:exonuclease activity"/>
    <property type="evidence" value="ECO:0007669"/>
    <property type="project" value="UniProtKB-KW"/>
</dbReference>
<feature type="coiled-coil region" evidence="1">
    <location>
        <begin position="782"/>
        <end position="816"/>
    </location>
</feature>
<dbReference type="PANTHER" id="PTHR32114">
    <property type="entry name" value="ABC TRANSPORTER ABCH.3"/>
    <property type="match status" value="1"/>
</dbReference>
<dbReference type="AlphaFoldDB" id="A0A0J8VTH5"/>
<keyword evidence="1 3" id="KW-0269">Exonuclease</keyword>
<comment type="similarity">
    <text evidence="1">Belongs to the SMC family. SbcC subfamily.</text>
</comment>
<keyword evidence="1" id="KW-0378">Hydrolase</keyword>
<dbReference type="GO" id="GO:0004519">
    <property type="term" value="F:endonuclease activity"/>
    <property type="evidence" value="ECO:0007669"/>
    <property type="project" value="UniProtKB-KW"/>
</dbReference>
<organism evidence="3 4">
    <name type="scientific">Franconibacter pulveris</name>
    <dbReference type="NCBI Taxonomy" id="435910"/>
    <lineage>
        <taxon>Bacteria</taxon>
        <taxon>Pseudomonadati</taxon>
        <taxon>Pseudomonadota</taxon>
        <taxon>Gammaproteobacteria</taxon>
        <taxon>Enterobacterales</taxon>
        <taxon>Enterobacteriaceae</taxon>
        <taxon>Franconibacter</taxon>
    </lineage>
</organism>
<reference evidence="3 4" key="1">
    <citation type="submission" date="2015-06" db="EMBL/GenBank/DDBJ databases">
        <title>Genome sequencing of Cronobacter sp. strain DJ34 isolated from petroleum contaminated sludge of Duliajan Oil Fields, Assam, India.</title>
        <authorList>
            <person name="Pal S."/>
            <person name="Banerjee T.D."/>
            <person name="Roy A."/>
            <person name="Sar P."/>
            <person name="Kazy S.K."/>
        </authorList>
    </citation>
    <scope>NUCLEOTIDE SEQUENCE [LARGE SCALE GENOMIC DNA]</scope>
    <source>
        <strain evidence="3 4">DJ34</strain>
    </source>
</reference>
<dbReference type="Gene3D" id="3.40.50.300">
    <property type="entry name" value="P-loop containing nucleotide triphosphate hydrolases"/>
    <property type="match status" value="2"/>
</dbReference>
<evidence type="ECO:0000256" key="1">
    <source>
        <dbReference type="RuleBase" id="RU363070"/>
    </source>
</evidence>
<keyword evidence="4" id="KW-1185">Reference proteome</keyword>
<dbReference type="PATRIC" id="fig|1656095.3.peg.293"/>
<keyword evidence="1" id="KW-0255">Endonuclease</keyword>
<dbReference type="STRING" id="1121863.GCA_000621185_00659"/>
<dbReference type="EMBL" id="LFEJ01000003">
    <property type="protein sequence ID" value="KMV36312.1"/>
    <property type="molecule type" value="Genomic_DNA"/>
</dbReference>
<comment type="subunit">
    <text evidence="1">Heterodimer of SbcC and SbcD.</text>
</comment>
<dbReference type="InterPro" id="IPR004592">
    <property type="entry name" value="SbcC_gammaproteobac_type"/>
</dbReference>
<dbReference type="NCBIfam" id="TIGR00618">
    <property type="entry name" value="sbcc"/>
    <property type="match status" value="1"/>
</dbReference>
<dbReference type="InterPro" id="IPR027417">
    <property type="entry name" value="P-loop_NTPase"/>
</dbReference>
<feature type="domain" description="Rad50/SbcC-type AAA" evidence="2">
    <location>
        <begin position="5"/>
        <end position="208"/>
    </location>
</feature>
<keyword evidence="1" id="KW-0175">Coiled coil</keyword>
<dbReference type="Proteomes" id="UP000037315">
    <property type="component" value="Unassembled WGS sequence"/>
</dbReference>
<proteinExistence type="inferred from homology"/>
<dbReference type="Pfam" id="PF13476">
    <property type="entry name" value="AAA_23"/>
    <property type="match status" value="1"/>
</dbReference>
<accession>A0A0J8VTH5</accession>
<evidence type="ECO:0000259" key="2">
    <source>
        <dbReference type="Pfam" id="PF13476"/>
    </source>
</evidence>
<dbReference type="GO" id="GO:0016887">
    <property type="term" value="F:ATP hydrolysis activity"/>
    <property type="evidence" value="ECO:0007669"/>
    <property type="project" value="InterPro"/>
</dbReference>
<dbReference type="InterPro" id="IPR038729">
    <property type="entry name" value="Rad50/SbcC_AAA"/>
</dbReference>
<dbReference type="GO" id="GO:0006260">
    <property type="term" value="P:DNA replication"/>
    <property type="evidence" value="ECO:0007669"/>
    <property type="project" value="UniProtKB-KW"/>
</dbReference>
<keyword evidence="1" id="KW-0540">Nuclease</keyword>